<dbReference type="Gene3D" id="3.30.420.40">
    <property type="match status" value="2"/>
</dbReference>
<dbReference type="CDD" id="cd10170">
    <property type="entry name" value="ASKHA_NBD_HSP70"/>
    <property type="match status" value="1"/>
</dbReference>
<dbReference type="Gene3D" id="3.90.640.10">
    <property type="entry name" value="Actin, Chain A, domain 4"/>
    <property type="match status" value="1"/>
</dbReference>
<name>A0A9Q8Z2L5_CURCL</name>
<dbReference type="AlphaFoldDB" id="A0A9Q8Z2L5"/>
<evidence type="ECO:0000313" key="2">
    <source>
        <dbReference type="Proteomes" id="UP001056012"/>
    </source>
</evidence>
<dbReference type="EMBL" id="CP089274">
    <property type="protein sequence ID" value="USP74597.1"/>
    <property type="molecule type" value="Genomic_DNA"/>
</dbReference>
<dbReference type="Proteomes" id="UP001056012">
    <property type="component" value="Chromosome 1"/>
</dbReference>
<sequence>MEAGTRPDLVVSIDFGTTCTGVAYANVATGSDRVWHIQRWPGRAQAEVSKVPSLLVYPKGSHNPPLWGFGAETALEQGSVTDADDKKDWFKILLDENLLERMRTKDPHSNIPSTADVERWTCDYFQSLYRSIEAKLRGELACRWEDARIEFIFSVPTTWNPHPTVERFRNIAVRAGFEKSPNHSVIIGLTEAEAAAVHTAKNMPGLFKENDILLVCDIGGGTTDLSVLRVKGTNQLTSSLSLEQIDVVFGATIGAARLDSLFEQAVLDRLIAADKNSPLGLPDLTKVAWSMRMSKQYQNAKCEYGTEESFTEENFYVPIPELSKRYANAEYGISEGDMMFRRDELKPFFDAQTSKLFDLIEKQLGRIRQKFPSEQVAHMVLSGGLGNSAYVQSALRDRYAPGPASFANAQNLQIRVAPDPQLVVCKGNVADRLQKLKNGEGVLKWRCCRTSYGTLCKTLYDPKNPAHQGLRTKLDPFDGKVYVLDHIDWFIKKSQPVATDRPIVRHFRRKCAPATAMCPEPTRVFPDEIVCSDVDGPLPLVMNNLCRSICKIESDFSAVPLSNFKLKNRHWWNTGKKYHRIEFVVKVIMGPASMSFELWHQGIRVNKENSIKVEWHPSSPPPPSEPVDADLLVSSLAIKHFSRVKEEAML</sequence>
<dbReference type="InterPro" id="IPR043129">
    <property type="entry name" value="ATPase_NBD"/>
</dbReference>
<proteinExistence type="predicted"/>
<accession>A0A9Q8Z2L5</accession>
<protein>
    <submittedName>
        <fullName evidence="1">Uncharacterized protein</fullName>
    </submittedName>
</protein>
<evidence type="ECO:0000313" key="1">
    <source>
        <dbReference type="EMBL" id="USP74597.1"/>
    </source>
</evidence>
<dbReference type="VEuPathDB" id="FungiDB:yc1106_01871"/>
<dbReference type="SUPFAM" id="SSF53067">
    <property type="entry name" value="Actin-like ATPase domain"/>
    <property type="match status" value="2"/>
</dbReference>
<gene>
    <name evidence="1" type="ORF">yc1106_01871</name>
</gene>
<keyword evidence="2" id="KW-1185">Reference proteome</keyword>
<organism evidence="1 2">
    <name type="scientific">Curvularia clavata</name>
    <dbReference type="NCBI Taxonomy" id="95742"/>
    <lineage>
        <taxon>Eukaryota</taxon>
        <taxon>Fungi</taxon>
        <taxon>Dikarya</taxon>
        <taxon>Ascomycota</taxon>
        <taxon>Pezizomycotina</taxon>
        <taxon>Dothideomycetes</taxon>
        <taxon>Pleosporomycetidae</taxon>
        <taxon>Pleosporales</taxon>
        <taxon>Pleosporineae</taxon>
        <taxon>Pleosporaceae</taxon>
        <taxon>Curvularia</taxon>
    </lineage>
</organism>
<dbReference type="OrthoDB" id="2394218at2759"/>
<reference evidence="1" key="1">
    <citation type="submission" date="2021-12" db="EMBL/GenBank/DDBJ databases">
        <title>Curvularia clavata genome.</title>
        <authorList>
            <person name="Cao Y."/>
        </authorList>
    </citation>
    <scope>NUCLEOTIDE SEQUENCE</scope>
    <source>
        <strain evidence="1">Yc1106</strain>
    </source>
</reference>
<dbReference type="PANTHER" id="PTHR42749">
    <property type="entry name" value="CELL SHAPE-DETERMINING PROTEIN MREB"/>
    <property type="match status" value="1"/>
</dbReference>
<dbReference type="PANTHER" id="PTHR42749:SF1">
    <property type="entry name" value="CELL SHAPE-DETERMINING PROTEIN MREB"/>
    <property type="match status" value="1"/>
</dbReference>